<dbReference type="Pfam" id="PF04268">
    <property type="entry name" value="SoxG"/>
    <property type="match status" value="1"/>
</dbReference>
<dbReference type="SUPFAM" id="SSF103025">
    <property type="entry name" value="Folate-binding domain"/>
    <property type="match status" value="1"/>
</dbReference>
<dbReference type="AlphaFoldDB" id="A0A3N1L0Q6"/>
<reference evidence="1 2" key="1">
    <citation type="submission" date="2018-11" db="EMBL/GenBank/DDBJ databases">
        <title>Genomic Encyclopedia of Type Strains, Phase IV (KMG-IV): sequencing the most valuable type-strain genomes for metagenomic binning, comparative biology and taxonomic classification.</title>
        <authorList>
            <person name="Goeker M."/>
        </authorList>
    </citation>
    <scope>NUCLEOTIDE SEQUENCE [LARGE SCALE GENOMIC DNA]</scope>
    <source>
        <strain evidence="1 2">DSM 5900</strain>
    </source>
</reference>
<accession>A0A3N1L0Q6</accession>
<protein>
    <submittedName>
        <fullName evidence="1">Sarcosine oxidase subunit gamma</fullName>
    </submittedName>
</protein>
<gene>
    <name evidence="1" type="ORF">EDC65_3526</name>
</gene>
<name>A0A3N1L0Q6_9PROT</name>
<dbReference type="OrthoDB" id="9814782at2"/>
<dbReference type="InterPro" id="IPR007375">
    <property type="entry name" value="SoxG"/>
</dbReference>
<organism evidence="1 2">
    <name type="scientific">Stella humosa</name>
    <dbReference type="NCBI Taxonomy" id="94"/>
    <lineage>
        <taxon>Bacteria</taxon>
        <taxon>Pseudomonadati</taxon>
        <taxon>Pseudomonadota</taxon>
        <taxon>Alphaproteobacteria</taxon>
        <taxon>Rhodospirillales</taxon>
        <taxon>Stellaceae</taxon>
        <taxon>Stella</taxon>
    </lineage>
</organism>
<dbReference type="Gene3D" id="3.30.1360.120">
    <property type="entry name" value="Probable tRNA modification gtpase trme, domain 1"/>
    <property type="match status" value="1"/>
</dbReference>
<dbReference type="EMBL" id="RJKX01000015">
    <property type="protein sequence ID" value="ROP84178.1"/>
    <property type="molecule type" value="Genomic_DNA"/>
</dbReference>
<evidence type="ECO:0000313" key="1">
    <source>
        <dbReference type="EMBL" id="ROP84178.1"/>
    </source>
</evidence>
<dbReference type="Gene3D" id="3.30.70.1520">
    <property type="entry name" value="Heterotetrameric sarcosine oxidase"/>
    <property type="match status" value="1"/>
</dbReference>
<evidence type="ECO:0000313" key="2">
    <source>
        <dbReference type="Proteomes" id="UP000278222"/>
    </source>
</evidence>
<dbReference type="InterPro" id="IPR027266">
    <property type="entry name" value="TrmE/GcvT-like"/>
</dbReference>
<sequence>MSIRIEARDLRIAEAPACRRLLLRARADDAVFADEVRWVFGIRPPALPCTATENEHARCLWLDPTCWLVESGDREAELAFQRLAPIEVTDARLVLTVEGRRARDLLAVGTGIDLHPAAFPPGRVVRTLFGRLGATLYLADAAPLLVAPLFHLHVDRAAERWLADWLAAAVRGLDL</sequence>
<comment type="caution">
    <text evidence="1">The sequence shown here is derived from an EMBL/GenBank/DDBJ whole genome shotgun (WGS) entry which is preliminary data.</text>
</comment>
<dbReference type="RefSeq" id="WP_123691902.1">
    <property type="nucleotide sequence ID" value="NZ_AP019700.1"/>
</dbReference>
<keyword evidence="2" id="KW-1185">Reference proteome</keyword>
<dbReference type="Proteomes" id="UP000278222">
    <property type="component" value="Unassembled WGS sequence"/>
</dbReference>
<proteinExistence type="predicted"/>